<proteinExistence type="predicted"/>
<name>A0A6L5Z4H4_9RHOB</name>
<dbReference type="Pfam" id="PF00072">
    <property type="entry name" value="Response_reg"/>
    <property type="match status" value="1"/>
</dbReference>
<organism evidence="4 5">
    <name type="scientific">Halovulum marinum</name>
    <dbReference type="NCBI Taxonomy" id="2662447"/>
    <lineage>
        <taxon>Bacteria</taxon>
        <taxon>Pseudomonadati</taxon>
        <taxon>Pseudomonadota</taxon>
        <taxon>Alphaproteobacteria</taxon>
        <taxon>Rhodobacterales</taxon>
        <taxon>Paracoccaceae</taxon>
        <taxon>Halovulum</taxon>
    </lineage>
</organism>
<dbReference type="PROSITE" id="PS50110">
    <property type="entry name" value="RESPONSE_REGULATORY"/>
    <property type="match status" value="1"/>
</dbReference>
<feature type="domain" description="Response regulatory" evidence="3">
    <location>
        <begin position="5"/>
        <end position="121"/>
    </location>
</feature>
<dbReference type="Gene3D" id="3.40.50.2300">
    <property type="match status" value="1"/>
</dbReference>
<sequence length="127" mass="13879">MTAKNILLVEDEDNIAFALEFLIGRMGHNLRRVEDGEAALRALDEQPVDMVLLDVMLPKRSGFEVCQYIRGNAALKNVKVLMMTAGGGAMERRKGLALGANAFLTKPFANSELTEKITELLGEGEDA</sequence>
<feature type="modified residue" description="4-aspartylphosphate" evidence="2">
    <location>
        <position position="54"/>
    </location>
</feature>
<dbReference type="GO" id="GO:0000160">
    <property type="term" value="P:phosphorelay signal transduction system"/>
    <property type="evidence" value="ECO:0007669"/>
    <property type="project" value="InterPro"/>
</dbReference>
<dbReference type="SUPFAM" id="SSF52172">
    <property type="entry name" value="CheY-like"/>
    <property type="match status" value="1"/>
</dbReference>
<evidence type="ECO:0000313" key="4">
    <source>
        <dbReference type="EMBL" id="MSU91461.1"/>
    </source>
</evidence>
<dbReference type="RefSeq" id="WP_154448647.1">
    <property type="nucleotide sequence ID" value="NZ_WIND01000020.1"/>
</dbReference>
<evidence type="ECO:0000256" key="2">
    <source>
        <dbReference type="PROSITE-ProRule" id="PRU00169"/>
    </source>
</evidence>
<dbReference type="EMBL" id="WIND01000020">
    <property type="protein sequence ID" value="MSU91461.1"/>
    <property type="molecule type" value="Genomic_DNA"/>
</dbReference>
<dbReference type="CDD" id="cd17574">
    <property type="entry name" value="REC_OmpR"/>
    <property type="match status" value="1"/>
</dbReference>
<protein>
    <submittedName>
        <fullName evidence="4">Response regulator</fullName>
    </submittedName>
</protein>
<dbReference type="InterPro" id="IPR050595">
    <property type="entry name" value="Bact_response_regulator"/>
</dbReference>
<evidence type="ECO:0000256" key="1">
    <source>
        <dbReference type="ARBA" id="ARBA00022553"/>
    </source>
</evidence>
<dbReference type="InterPro" id="IPR011006">
    <property type="entry name" value="CheY-like_superfamily"/>
</dbReference>
<reference evidence="4 5" key="1">
    <citation type="submission" date="2019-10" db="EMBL/GenBank/DDBJ databases">
        <title>Cognatihalovulum marinum gen. nov. sp. nov., a new member of the family Rhodobacteraceae isolated from deep seawater of the Northwest Indian Ocean.</title>
        <authorList>
            <person name="Ruan C."/>
            <person name="Wang J."/>
            <person name="Zheng X."/>
            <person name="Song L."/>
            <person name="Zhu Y."/>
            <person name="Huang Y."/>
            <person name="Lu Z."/>
            <person name="Du W."/>
            <person name="Huang L."/>
            <person name="Dai X."/>
        </authorList>
    </citation>
    <scope>NUCLEOTIDE SEQUENCE [LARGE SCALE GENOMIC DNA]</scope>
    <source>
        <strain evidence="4 5">2CG4</strain>
    </source>
</reference>
<comment type="caution">
    <text evidence="4">The sequence shown here is derived from an EMBL/GenBank/DDBJ whole genome shotgun (WGS) entry which is preliminary data.</text>
</comment>
<dbReference type="PANTHER" id="PTHR44591:SF3">
    <property type="entry name" value="RESPONSE REGULATORY DOMAIN-CONTAINING PROTEIN"/>
    <property type="match status" value="1"/>
</dbReference>
<dbReference type="PANTHER" id="PTHR44591">
    <property type="entry name" value="STRESS RESPONSE REGULATOR PROTEIN 1"/>
    <property type="match status" value="1"/>
</dbReference>
<dbReference type="AlphaFoldDB" id="A0A6L5Z4H4"/>
<evidence type="ECO:0000313" key="5">
    <source>
        <dbReference type="Proteomes" id="UP000474957"/>
    </source>
</evidence>
<keyword evidence="5" id="KW-1185">Reference proteome</keyword>
<accession>A0A6L5Z4H4</accession>
<keyword evidence="1 2" id="KW-0597">Phosphoprotein</keyword>
<evidence type="ECO:0000259" key="3">
    <source>
        <dbReference type="PROSITE" id="PS50110"/>
    </source>
</evidence>
<dbReference type="InterPro" id="IPR001789">
    <property type="entry name" value="Sig_transdc_resp-reg_receiver"/>
</dbReference>
<dbReference type="SMART" id="SM00448">
    <property type="entry name" value="REC"/>
    <property type="match status" value="1"/>
</dbReference>
<gene>
    <name evidence="4" type="ORF">GE300_17930</name>
</gene>
<dbReference type="Proteomes" id="UP000474957">
    <property type="component" value="Unassembled WGS sequence"/>
</dbReference>